<dbReference type="InterPro" id="IPR010982">
    <property type="entry name" value="Lambda_DNA-bd_dom_sf"/>
</dbReference>
<reference evidence="2" key="2">
    <citation type="submission" date="2023-01" db="EMBL/GenBank/DDBJ databases">
        <title>Draft genome sequence of Methylophaga thalassica strain NBRC 102424.</title>
        <authorList>
            <person name="Sun Q."/>
            <person name="Mori K."/>
        </authorList>
    </citation>
    <scope>NUCLEOTIDE SEQUENCE</scope>
    <source>
        <strain evidence="2">NBRC 102424</strain>
    </source>
</reference>
<sequence>MGLAVSDTNILPYGKILSVDDIGRLVRSHRKSQSATQADFAALCGVGVRFISELENGKTTIELGKALQVLKSLGLEVYIQPRDWKRSGIDVNEAKG</sequence>
<dbReference type="SMART" id="SM00530">
    <property type="entry name" value="HTH_XRE"/>
    <property type="match status" value="1"/>
</dbReference>
<dbReference type="InterPro" id="IPR017507">
    <property type="entry name" value="Tscrpt_reg_HipB-like"/>
</dbReference>
<proteinExistence type="predicted"/>
<accession>A0ABQ5TV89</accession>
<name>A0ABQ5TV89_9GAMM</name>
<dbReference type="CDD" id="cd00093">
    <property type="entry name" value="HTH_XRE"/>
    <property type="match status" value="1"/>
</dbReference>
<dbReference type="PROSITE" id="PS50943">
    <property type="entry name" value="HTH_CROC1"/>
    <property type="match status" value="1"/>
</dbReference>
<dbReference type="SUPFAM" id="SSF47413">
    <property type="entry name" value="lambda repressor-like DNA-binding domains"/>
    <property type="match status" value="1"/>
</dbReference>
<dbReference type="NCBIfam" id="TIGR03070">
    <property type="entry name" value="couple_hipB"/>
    <property type="match status" value="1"/>
</dbReference>
<dbReference type="Pfam" id="PF01381">
    <property type="entry name" value="HTH_3"/>
    <property type="match status" value="1"/>
</dbReference>
<evidence type="ECO:0000313" key="2">
    <source>
        <dbReference type="EMBL" id="GLQ00095.1"/>
    </source>
</evidence>
<feature type="domain" description="HTH cro/C1-type" evidence="1">
    <location>
        <begin position="26"/>
        <end position="79"/>
    </location>
</feature>
<dbReference type="Gene3D" id="1.10.260.40">
    <property type="entry name" value="lambda repressor-like DNA-binding domains"/>
    <property type="match status" value="1"/>
</dbReference>
<gene>
    <name evidence="2" type="ORF">GCM10007891_19480</name>
</gene>
<organism evidence="2 3">
    <name type="scientific">Methylophaga thalassica</name>
    <dbReference type="NCBI Taxonomy" id="40223"/>
    <lineage>
        <taxon>Bacteria</taxon>
        <taxon>Pseudomonadati</taxon>
        <taxon>Pseudomonadota</taxon>
        <taxon>Gammaproteobacteria</taxon>
        <taxon>Thiotrichales</taxon>
        <taxon>Piscirickettsiaceae</taxon>
        <taxon>Methylophaga</taxon>
    </lineage>
</organism>
<comment type="caution">
    <text evidence="2">The sequence shown here is derived from an EMBL/GenBank/DDBJ whole genome shotgun (WGS) entry which is preliminary data.</text>
</comment>
<dbReference type="Proteomes" id="UP001161423">
    <property type="component" value="Unassembled WGS sequence"/>
</dbReference>
<dbReference type="InterPro" id="IPR001387">
    <property type="entry name" value="Cro/C1-type_HTH"/>
</dbReference>
<reference evidence="2" key="1">
    <citation type="journal article" date="2014" name="Int. J. Syst. Evol. Microbiol.">
        <title>Complete genome of a new Firmicutes species belonging to the dominant human colonic microbiota ('Ruminococcus bicirculans') reveals two chromosomes and a selective capacity to utilize plant glucans.</title>
        <authorList>
            <consortium name="NISC Comparative Sequencing Program"/>
            <person name="Wegmann U."/>
            <person name="Louis P."/>
            <person name="Goesmann A."/>
            <person name="Henrissat B."/>
            <person name="Duncan S.H."/>
            <person name="Flint H.J."/>
        </authorList>
    </citation>
    <scope>NUCLEOTIDE SEQUENCE</scope>
    <source>
        <strain evidence="2">NBRC 102424</strain>
    </source>
</reference>
<keyword evidence="3" id="KW-1185">Reference proteome</keyword>
<evidence type="ECO:0000313" key="3">
    <source>
        <dbReference type="Proteomes" id="UP001161423"/>
    </source>
</evidence>
<protein>
    <recommendedName>
        <fullName evidence="1">HTH cro/C1-type domain-containing protein</fullName>
    </recommendedName>
</protein>
<dbReference type="EMBL" id="BSND01000005">
    <property type="protein sequence ID" value="GLQ00095.1"/>
    <property type="molecule type" value="Genomic_DNA"/>
</dbReference>
<evidence type="ECO:0000259" key="1">
    <source>
        <dbReference type="PROSITE" id="PS50943"/>
    </source>
</evidence>